<proteinExistence type="inferred from homology"/>
<evidence type="ECO:0008006" key="5">
    <source>
        <dbReference type="Google" id="ProtNLM"/>
    </source>
</evidence>
<sequence>MMSDSSIPVMNKPADVMSAGVNSNNLQTTARQRHPVDQLQRQQAYQKATFFGTTEEEEVRRIYGAGMAMQLATERRMALEMGGRGVAGLPSSNMMFEILSGNDMKLGFEDTLNLPDYRPIFSKSQEDPHAAMERKLGM</sequence>
<gene>
    <name evidence="3" type="ORF">CYCCA115_LOCUS24168</name>
</gene>
<evidence type="ECO:0000313" key="4">
    <source>
        <dbReference type="Proteomes" id="UP001295423"/>
    </source>
</evidence>
<dbReference type="AlphaFoldDB" id="A0AAD2GE52"/>
<reference evidence="3" key="1">
    <citation type="submission" date="2023-08" db="EMBL/GenBank/DDBJ databases">
        <authorList>
            <person name="Audoor S."/>
            <person name="Bilcke G."/>
        </authorList>
    </citation>
    <scope>NUCLEOTIDE SEQUENCE</scope>
</reference>
<accession>A0AAD2GE52</accession>
<dbReference type="GO" id="GO:0043248">
    <property type="term" value="P:proteasome assembly"/>
    <property type="evidence" value="ECO:0007669"/>
    <property type="project" value="InterPro"/>
</dbReference>
<organism evidence="3 4">
    <name type="scientific">Cylindrotheca closterium</name>
    <dbReference type="NCBI Taxonomy" id="2856"/>
    <lineage>
        <taxon>Eukaryota</taxon>
        <taxon>Sar</taxon>
        <taxon>Stramenopiles</taxon>
        <taxon>Ochrophyta</taxon>
        <taxon>Bacillariophyta</taxon>
        <taxon>Bacillariophyceae</taxon>
        <taxon>Bacillariophycidae</taxon>
        <taxon>Bacillariales</taxon>
        <taxon>Bacillariaceae</taxon>
        <taxon>Cylindrotheca</taxon>
    </lineage>
</organism>
<dbReference type="GO" id="GO:0005634">
    <property type="term" value="C:nucleus"/>
    <property type="evidence" value="ECO:0007669"/>
    <property type="project" value="TreeGrafter"/>
</dbReference>
<keyword evidence="1" id="KW-0143">Chaperone</keyword>
<protein>
    <recommendedName>
        <fullName evidence="5">Proteasome maturation factor UMP1</fullName>
    </recommendedName>
</protein>
<dbReference type="PANTHER" id="PTHR12828">
    <property type="entry name" value="PROTEASOME MATURATION PROTEIN UMP1"/>
    <property type="match status" value="1"/>
</dbReference>
<keyword evidence="4" id="KW-1185">Reference proteome</keyword>
<dbReference type="Proteomes" id="UP001295423">
    <property type="component" value="Unassembled WGS sequence"/>
</dbReference>
<evidence type="ECO:0000256" key="1">
    <source>
        <dbReference type="ARBA" id="ARBA00023186"/>
    </source>
</evidence>
<evidence type="ECO:0000313" key="3">
    <source>
        <dbReference type="EMBL" id="CAJ1970145.1"/>
    </source>
</evidence>
<dbReference type="PANTHER" id="PTHR12828:SF3">
    <property type="entry name" value="PROTEASOME MATURATION PROTEIN"/>
    <property type="match status" value="1"/>
</dbReference>
<name>A0AAD2GE52_9STRA</name>
<dbReference type="InterPro" id="IPR008012">
    <property type="entry name" value="Ump1"/>
</dbReference>
<dbReference type="Pfam" id="PF05348">
    <property type="entry name" value="UMP1"/>
    <property type="match status" value="1"/>
</dbReference>
<dbReference type="GO" id="GO:0005737">
    <property type="term" value="C:cytoplasm"/>
    <property type="evidence" value="ECO:0007669"/>
    <property type="project" value="TreeGrafter"/>
</dbReference>
<evidence type="ECO:0000256" key="2">
    <source>
        <dbReference type="ARBA" id="ARBA00043974"/>
    </source>
</evidence>
<comment type="similarity">
    <text evidence="2">Belongs to the POMP/UMP1 family.</text>
</comment>
<comment type="caution">
    <text evidence="3">The sequence shown here is derived from an EMBL/GenBank/DDBJ whole genome shotgun (WGS) entry which is preliminary data.</text>
</comment>
<dbReference type="EMBL" id="CAKOGP040002469">
    <property type="protein sequence ID" value="CAJ1970145.1"/>
    <property type="molecule type" value="Genomic_DNA"/>
</dbReference>